<dbReference type="HOGENOM" id="CLU_108557_0_0_1"/>
<sequence>MGSPDYAPLPRESSDSERYIYSTPDEYRTSLGDTLRTPKSRSITINYVLILRLINLSLAIPSFIIFVRDGFEQYIAADIFLMLIMIFNTVRILHLFVSSVFQVTVEVSRGAWQSKLSVQPNGARATNVMDCILASGLGFAMIGGLVNYWRNSQLVAGIVLAFFTMAIQYIIALPIKNQTFMLKFHYYNKSEGNGESGEGLQPHNDEVIRAIPRDEPYRQTPEDLV</sequence>
<dbReference type="AlphaFoldDB" id="W9CGZ6"/>
<dbReference type="OrthoDB" id="3490330at2759"/>
<accession>W9CGZ6</accession>
<evidence type="ECO:0000313" key="4">
    <source>
        <dbReference type="Proteomes" id="UP000019487"/>
    </source>
</evidence>
<dbReference type="Proteomes" id="UP000019487">
    <property type="component" value="Unassembled WGS sequence"/>
</dbReference>
<evidence type="ECO:0000313" key="3">
    <source>
        <dbReference type="EMBL" id="ESZ95146.1"/>
    </source>
</evidence>
<reference evidence="3 4" key="1">
    <citation type="journal article" date="2014" name="Genome Announc.">
        <title>Draft genome sequence of Sclerotinia borealis, a psychrophilic plant pathogenic fungus.</title>
        <authorList>
            <person name="Mardanov A.V."/>
            <person name="Beletsky A.V."/>
            <person name="Kadnikov V.V."/>
            <person name="Ignatov A.N."/>
            <person name="Ravin N.V."/>
        </authorList>
    </citation>
    <scope>NUCLEOTIDE SEQUENCE [LARGE SCALE GENOMIC DNA]</scope>
    <source>
        <strain evidence="4">F-4157</strain>
    </source>
</reference>
<feature type="transmembrane region" description="Helical" evidence="2">
    <location>
        <begin position="45"/>
        <end position="67"/>
    </location>
</feature>
<organism evidence="3 4">
    <name type="scientific">Sclerotinia borealis (strain F-4128)</name>
    <dbReference type="NCBI Taxonomy" id="1432307"/>
    <lineage>
        <taxon>Eukaryota</taxon>
        <taxon>Fungi</taxon>
        <taxon>Dikarya</taxon>
        <taxon>Ascomycota</taxon>
        <taxon>Pezizomycotina</taxon>
        <taxon>Leotiomycetes</taxon>
        <taxon>Helotiales</taxon>
        <taxon>Sclerotiniaceae</taxon>
        <taxon>Sclerotinia</taxon>
    </lineage>
</organism>
<comment type="caution">
    <text evidence="3">The sequence shown here is derived from an EMBL/GenBank/DDBJ whole genome shotgun (WGS) entry which is preliminary data.</text>
</comment>
<name>W9CGZ6_SCLBF</name>
<feature type="transmembrane region" description="Helical" evidence="2">
    <location>
        <begin position="154"/>
        <end position="175"/>
    </location>
</feature>
<feature type="transmembrane region" description="Helical" evidence="2">
    <location>
        <begin position="126"/>
        <end position="148"/>
    </location>
</feature>
<keyword evidence="2" id="KW-0472">Membrane</keyword>
<dbReference type="EMBL" id="AYSA01000205">
    <property type="protein sequence ID" value="ESZ95146.1"/>
    <property type="molecule type" value="Genomic_DNA"/>
</dbReference>
<evidence type="ECO:0000256" key="1">
    <source>
        <dbReference type="SAM" id="MobiDB-lite"/>
    </source>
</evidence>
<keyword evidence="2" id="KW-1133">Transmembrane helix</keyword>
<feature type="transmembrane region" description="Helical" evidence="2">
    <location>
        <begin position="79"/>
        <end position="105"/>
    </location>
</feature>
<proteinExistence type="predicted"/>
<evidence type="ECO:0000256" key="2">
    <source>
        <dbReference type="SAM" id="Phobius"/>
    </source>
</evidence>
<feature type="compositionally biased region" description="Basic and acidic residues" evidence="1">
    <location>
        <begin position="203"/>
        <end position="225"/>
    </location>
</feature>
<keyword evidence="4" id="KW-1185">Reference proteome</keyword>
<keyword evidence="2" id="KW-0812">Transmembrane</keyword>
<gene>
    <name evidence="3" type="ORF">SBOR_4446</name>
</gene>
<feature type="region of interest" description="Disordered" evidence="1">
    <location>
        <begin position="193"/>
        <end position="225"/>
    </location>
</feature>
<protein>
    <submittedName>
        <fullName evidence="3">Uncharacterized protein</fullName>
    </submittedName>
</protein>